<organism evidence="2 3">
    <name type="scientific">Vanilla planifolia</name>
    <name type="common">Vanilla</name>
    <dbReference type="NCBI Taxonomy" id="51239"/>
    <lineage>
        <taxon>Eukaryota</taxon>
        <taxon>Viridiplantae</taxon>
        <taxon>Streptophyta</taxon>
        <taxon>Embryophyta</taxon>
        <taxon>Tracheophyta</taxon>
        <taxon>Spermatophyta</taxon>
        <taxon>Magnoliopsida</taxon>
        <taxon>Liliopsida</taxon>
        <taxon>Asparagales</taxon>
        <taxon>Orchidaceae</taxon>
        <taxon>Vanilloideae</taxon>
        <taxon>Vanilleae</taxon>
        <taxon>Vanilla</taxon>
    </lineage>
</organism>
<dbReference type="AlphaFoldDB" id="A0A835UKT1"/>
<feature type="region of interest" description="Disordered" evidence="1">
    <location>
        <begin position="48"/>
        <end position="135"/>
    </location>
</feature>
<accession>A0A835UKT1</accession>
<proteinExistence type="predicted"/>
<dbReference type="PANTHER" id="PTHR33257">
    <property type="entry name" value="OS05G0165500 PROTEIN"/>
    <property type="match status" value="1"/>
</dbReference>
<feature type="compositionally biased region" description="Basic residues" evidence="1">
    <location>
        <begin position="77"/>
        <end position="96"/>
    </location>
</feature>
<protein>
    <submittedName>
        <fullName evidence="2">Uncharacterized protein</fullName>
    </submittedName>
</protein>
<reference evidence="2 3" key="1">
    <citation type="journal article" date="2020" name="Nat. Food">
        <title>A phased Vanilla planifolia genome enables genetic improvement of flavour and production.</title>
        <authorList>
            <person name="Hasing T."/>
            <person name="Tang H."/>
            <person name="Brym M."/>
            <person name="Khazi F."/>
            <person name="Huang T."/>
            <person name="Chambers A.H."/>
        </authorList>
    </citation>
    <scope>NUCLEOTIDE SEQUENCE [LARGE SCALE GENOMIC DNA]</scope>
    <source>
        <tissue evidence="2">Leaf</tissue>
    </source>
</reference>
<name>A0A835UKT1_VANPL</name>
<evidence type="ECO:0000313" key="3">
    <source>
        <dbReference type="Proteomes" id="UP000639772"/>
    </source>
</evidence>
<gene>
    <name evidence="2" type="ORF">HPP92_019262</name>
</gene>
<dbReference type="Proteomes" id="UP000639772">
    <property type="component" value="Chromosome 10"/>
</dbReference>
<dbReference type="EMBL" id="JADCNM010000010">
    <property type="protein sequence ID" value="KAG0465098.1"/>
    <property type="molecule type" value="Genomic_DNA"/>
</dbReference>
<comment type="caution">
    <text evidence="2">The sequence shown here is derived from an EMBL/GenBank/DDBJ whole genome shotgun (WGS) entry which is preliminary data.</text>
</comment>
<evidence type="ECO:0000256" key="1">
    <source>
        <dbReference type="SAM" id="MobiDB-lite"/>
    </source>
</evidence>
<sequence>MPPSSSSDLSPLQLKQDDQFYTRLLTKESDSSFRIYYGVAAAGSVPFRWESRPGMPKAAAISGTLPPLTPPPSHELHPKKEKKPTKRNIFSLRRRSPITASPSSSASSRATLGPGSPRRRSAGWQYSSSVGEEQGEELESLRRGCSLCFGPRRSSGDGGSEFRSRRVGFTRWRFTLKNRLLFIFGRANEAA</sequence>
<dbReference type="OrthoDB" id="691043at2759"/>
<dbReference type="Pfam" id="PF05097">
    <property type="entry name" value="DUF688"/>
    <property type="match status" value="1"/>
</dbReference>
<dbReference type="InterPro" id="IPR007789">
    <property type="entry name" value="DUF688"/>
</dbReference>
<evidence type="ECO:0000313" key="2">
    <source>
        <dbReference type="EMBL" id="KAG0465098.1"/>
    </source>
</evidence>
<dbReference type="PANTHER" id="PTHR33257:SF4">
    <property type="entry name" value="EXPRESSED PROTEIN"/>
    <property type="match status" value="1"/>
</dbReference>
<feature type="compositionally biased region" description="Low complexity" evidence="1">
    <location>
        <begin position="97"/>
        <end position="111"/>
    </location>
</feature>